<dbReference type="Gene3D" id="2.30.24.10">
    <property type="entry name" value="CAT RNA-binding domain"/>
    <property type="match status" value="1"/>
</dbReference>
<dbReference type="Gene3D" id="1.10.1790.10">
    <property type="entry name" value="PRD domain"/>
    <property type="match status" value="2"/>
</dbReference>
<proteinExistence type="predicted"/>
<feature type="domain" description="PRD" evidence="2">
    <location>
        <begin position="171"/>
        <end position="283"/>
    </location>
</feature>
<evidence type="ECO:0000313" key="4">
    <source>
        <dbReference type="Proteomes" id="UP000182347"/>
    </source>
</evidence>
<dbReference type="SMART" id="SM01061">
    <property type="entry name" value="CAT_RBD"/>
    <property type="match status" value="1"/>
</dbReference>
<dbReference type="InterPro" id="IPR036650">
    <property type="entry name" value="CAT_RNA-bd_dom_sf"/>
</dbReference>
<dbReference type="InterPro" id="IPR011608">
    <property type="entry name" value="PRD"/>
</dbReference>
<dbReference type="PANTHER" id="PTHR30185:SF15">
    <property type="entry name" value="CRYPTIC BETA-GLUCOSIDE BGL OPERON ANTITERMINATOR"/>
    <property type="match status" value="1"/>
</dbReference>
<accession>A0A1G9P4B3</accession>
<feature type="domain" description="PRD" evidence="2">
    <location>
        <begin position="65"/>
        <end position="170"/>
    </location>
</feature>
<dbReference type="OrthoDB" id="9813552at2"/>
<dbReference type="GO" id="GO:0006355">
    <property type="term" value="P:regulation of DNA-templated transcription"/>
    <property type="evidence" value="ECO:0007669"/>
    <property type="project" value="InterPro"/>
</dbReference>
<dbReference type="InterPro" id="IPR004341">
    <property type="entry name" value="CAT_RNA-bd_dom"/>
</dbReference>
<dbReference type="PROSITE" id="PS51372">
    <property type="entry name" value="PRD_2"/>
    <property type="match status" value="2"/>
</dbReference>
<evidence type="ECO:0000313" key="3">
    <source>
        <dbReference type="EMBL" id="SDL93549.1"/>
    </source>
</evidence>
<dbReference type="Pfam" id="PF00874">
    <property type="entry name" value="PRD"/>
    <property type="match status" value="2"/>
</dbReference>
<reference evidence="4" key="1">
    <citation type="submission" date="2016-10" db="EMBL/GenBank/DDBJ databases">
        <authorList>
            <person name="Varghese N."/>
            <person name="Submissions S."/>
        </authorList>
    </citation>
    <scope>NUCLEOTIDE SEQUENCE [LARGE SCALE GENOMIC DNA]</scope>
    <source>
        <strain evidence="4">CGMCC 1.6199</strain>
    </source>
</reference>
<dbReference type="SUPFAM" id="SSF50151">
    <property type="entry name" value="SacY-like RNA-binding domain"/>
    <property type="match status" value="1"/>
</dbReference>
<dbReference type="EMBL" id="FNHF01000001">
    <property type="protein sequence ID" value="SDL93549.1"/>
    <property type="molecule type" value="Genomic_DNA"/>
</dbReference>
<name>A0A1G9P4B3_9BACI</name>
<sequence length="288" mass="33723">MEIKKVFNNNVVLTENKHNQEIVVMGRGLAFQKRPGDPIEPNKVEKTFVLENQGVSDKLAELLSEIPEEYFDLSYQIIDYAKTQLPYKLDDYIYVALTDHLSFAISRYKQGIHLPNALLWEIRKYYKQEFQVAMASLDLIEKSIGVRLEEDEAGSIALHLVNSQLSGESMEATVKMTKMVNNILNIVKYYFQIELDESSINYERFLTHLRFFALRSLREEKAPVENTDDFLYEQVKKKYHKAFLCSKKVAVFVETNYEWHVTKDEIIYLTLHIHRVTNRHDMNANPSD</sequence>
<organism evidence="3 4">
    <name type="scientific">Sediminibacillus halophilus</name>
    <dbReference type="NCBI Taxonomy" id="482461"/>
    <lineage>
        <taxon>Bacteria</taxon>
        <taxon>Bacillati</taxon>
        <taxon>Bacillota</taxon>
        <taxon>Bacilli</taxon>
        <taxon>Bacillales</taxon>
        <taxon>Bacillaceae</taxon>
        <taxon>Sediminibacillus</taxon>
    </lineage>
</organism>
<gene>
    <name evidence="3" type="ORF">SAMN05216244_1280</name>
</gene>
<dbReference type="STRING" id="482461.SAMN05216244_1280"/>
<evidence type="ECO:0000259" key="2">
    <source>
        <dbReference type="PROSITE" id="PS51372"/>
    </source>
</evidence>
<evidence type="ECO:0000256" key="1">
    <source>
        <dbReference type="ARBA" id="ARBA00022737"/>
    </source>
</evidence>
<dbReference type="InterPro" id="IPR036634">
    <property type="entry name" value="PRD_sf"/>
</dbReference>
<keyword evidence="4" id="KW-1185">Reference proteome</keyword>
<dbReference type="PANTHER" id="PTHR30185">
    <property type="entry name" value="CRYPTIC BETA-GLUCOSIDE BGL OPERON ANTITERMINATOR"/>
    <property type="match status" value="1"/>
</dbReference>
<dbReference type="GO" id="GO:0003723">
    <property type="term" value="F:RNA binding"/>
    <property type="evidence" value="ECO:0007669"/>
    <property type="project" value="InterPro"/>
</dbReference>
<dbReference type="Pfam" id="PF03123">
    <property type="entry name" value="CAT_RBD"/>
    <property type="match status" value="1"/>
</dbReference>
<dbReference type="NCBIfam" id="NF046042">
    <property type="entry name" value="LicT"/>
    <property type="match status" value="1"/>
</dbReference>
<dbReference type="AlphaFoldDB" id="A0A1G9P4B3"/>
<protein>
    <submittedName>
        <fullName evidence="3">Beta-glucoside operon transcriptional antiterminator</fullName>
    </submittedName>
</protein>
<dbReference type="Proteomes" id="UP000182347">
    <property type="component" value="Unassembled WGS sequence"/>
</dbReference>
<dbReference type="SUPFAM" id="SSF63520">
    <property type="entry name" value="PTS-regulatory domain, PRD"/>
    <property type="match status" value="2"/>
</dbReference>
<dbReference type="RefSeq" id="WP_074597963.1">
    <property type="nucleotide sequence ID" value="NZ_FNHF01000001.1"/>
</dbReference>
<dbReference type="InterPro" id="IPR050661">
    <property type="entry name" value="BglG_antiterminators"/>
</dbReference>
<keyword evidence="1" id="KW-0677">Repeat</keyword>